<name>A0A2T2XE08_9FIRM</name>
<sequence>MSGKWPTRYRNYCVQPLHFRDIGQIAALERRVFPEPMSWKQIWRKYRSPHTVYLVVKDHGRIVAFFGFEVIDQYAHVLANVTHPDYRRQGLAAFVLTAAEPLARDRGAKAFLGEVRLSNTPQLRVLETIGWHVVTEIPAFFGNGETAHIVMRIFS</sequence>
<dbReference type="AlphaFoldDB" id="A0A2T2XE08"/>
<dbReference type="SUPFAM" id="SSF55729">
    <property type="entry name" value="Acyl-CoA N-acyltransferases (Nat)"/>
    <property type="match status" value="1"/>
</dbReference>
<protein>
    <submittedName>
        <fullName evidence="4">N-acetyltransferase</fullName>
    </submittedName>
</protein>
<comment type="caution">
    <text evidence="4">The sequence shown here is derived from an EMBL/GenBank/DDBJ whole genome shotgun (WGS) entry which is preliminary data.</text>
</comment>
<dbReference type="InterPro" id="IPR016181">
    <property type="entry name" value="Acyl_CoA_acyltransferase"/>
</dbReference>
<reference evidence="4 5" key="1">
    <citation type="journal article" date="2014" name="BMC Genomics">
        <title>Comparison of environmental and isolate Sulfobacillus genomes reveals diverse carbon, sulfur, nitrogen, and hydrogen metabolisms.</title>
        <authorList>
            <person name="Justice N.B."/>
            <person name="Norman A."/>
            <person name="Brown C.T."/>
            <person name="Singh A."/>
            <person name="Thomas B.C."/>
            <person name="Banfield J.F."/>
        </authorList>
    </citation>
    <scope>NUCLEOTIDE SEQUENCE [LARGE SCALE GENOMIC DNA]</scope>
    <source>
        <strain evidence="4">AMDSBA4</strain>
    </source>
</reference>
<keyword evidence="1 4" id="KW-0808">Transferase</keyword>
<organism evidence="4 5">
    <name type="scientific">Sulfobacillus benefaciens</name>
    <dbReference type="NCBI Taxonomy" id="453960"/>
    <lineage>
        <taxon>Bacteria</taxon>
        <taxon>Bacillati</taxon>
        <taxon>Bacillota</taxon>
        <taxon>Clostridia</taxon>
        <taxon>Eubacteriales</taxon>
        <taxon>Clostridiales Family XVII. Incertae Sedis</taxon>
        <taxon>Sulfobacillus</taxon>
    </lineage>
</organism>
<accession>A0A2T2XE08</accession>
<dbReference type="CDD" id="cd04301">
    <property type="entry name" value="NAT_SF"/>
    <property type="match status" value="1"/>
</dbReference>
<dbReference type="PROSITE" id="PS51186">
    <property type="entry name" value="GNAT"/>
    <property type="match status" value="1"/>
</dbReference>
<keyword evidence="2" id="KW-0012">Acyltransferase</keyword>
<evidence type="ECO:0000313" key="4">
    <source>
        <dbReference type="EMBL" id="PSR32729.1"/>
    </source>
</evidence>
<dbReference type="Pfam" id="PF00583">
    <property type="entry name" value="Acetyltransf_1"/>
    <property type="match status" value="1"/>
</dbReference>
<dbReference type="Gene3D" id="3.40.630.30">
    <property type="match status" value="1"/>
</dbReference>
<evidence type="ECO:0000256" key="2">
    <source>
        <dbReference type="ARBA" id="ARBA00023315"/>
    </source>
</evidence>
<evidence type="ECO:0000313" key="5">
    <source>
        <dbReference type="Proteomes" id="UP000242972"/>
    </source>
</evidence>
<dbReference type="GO" id="GO:0016747">
    <property type="term" value="F:acyltransferase activity, transferring groups other than amino-acyl groups"/>
    <property type="evidence" value="ECO:0007669"/>
    <property type="project" value="InterPro"/>
</dbReference>
<gene>
    <name evidence="4" type="ORF">C7B46_13305</name>
</gene>
<dbReference type="Proteomes" id="UP000242972">
    <property type="component" value="Unassembled WGS sequence"/>
</dbReference>
<dbReference type="PANTHER" id="PTHR43877:SF2">
    <property type="entry name" value="AMINOALKYLPHOSPHONATE N-ACETYLTRANSFERASE-RELATED"/>
    <property type="match status" value="1"/>
</dbReference>
<feature type="domain" description="N-acetyltransferase" evidence="3">
    <location>
        <begin position="12"/>
        <end position="155"/>
    </location>
</feature>
<evidence type="ECO:0000256" key="1">
    <source>
        <dbReference type="ARBA" id="ARBA00022679"/>
    </source>
</evidence>
<proteinExistence type="predicted"/>
<evidence type="ECO:0000259" key="3">
    <source>
        <dbReference type="PROSITE" id="PS51186"/>
    </source>
</evidence>
<dbReference type="InterPro" id="IPR050832">
    <property type="entry name" value="Bact_Acetyltransf"/>
</dbReference>
<dbReference type="PANTHER" id="PTHR43877">
    <property type="entry name" value="AMINOALKYLPHOSPHONATE N-ACETYLTRANSFERASE-RELATED-RELATED"/>
    <property type="match status" value="1"/>
</dbReference>
<dbReference type="EMBL" id="PXYW01000033">
    <property type="protein sequence ID" value="PSR32729.1"/>
    <property type="molecule type" value="Genomic_DNA"/>
</dbReference>
<dbReference type="InterPro" id="IPR000182">
    <property type="entry name" value="GNAT_dom"/>
</dbReference>